<dbReference type="InterPro" id="IPR014729">
    <property type="entry name" value="Rossmann-like_a/b/a_fold"/>
</dbReference>
<dbReference type="Proteomes" id="UP001595823">
    <property type="component" value="Unassembled WGS sequence"/>
</dbReference>
<dbReference type="Pfam" id="PF02698">
    <property type="entry name" value="DUF218"/>
    <property type="match status" value="1"/>
</dbReference>
<feature type="domain" description="DUF218" evidence="2">
    <location>
        <begin position="39"/>
        <end position="156"/>
    </location>
</feature>
<dbReference type="PANTHER" id="PTHR30336">
    <property type="entry name" value="INNER MEMBRANE PROTEIN, PROBABLE PERMEASE"/>
    <property type="match status" value="1"/>
</dbReference>
<sequence length="270" mass="29371">MTLKLPYAPTPAVEDLEHARLIWEALRSPAIRNVRRHYDAMIVAGSHDVRVADAAVQAWTDGASSRIVVSGGSGRLSEVVLPEGEARAYRARMTARIPALGHVIRLETEARNTQQNLEFSRWILTEEEVDLKAVLLVSLPYMATRIIATARRLWPEMPVVESFVGSAGFDEYLLNLESDGVKPGLVVARLVGELDRAVQYPGRGFMTPVEVPESALAAADALVQAGYTSQLLPPADPRKPSLPAANATSADPPASNSTQPRPLRNCFRCA</sequence>
<evidence type="ECO:0000259" key="2">
    <source>
        <dbReference type="Pfam" id="PF02698"/>
    </source>
</evidence>
<evidence type="ECO:0000313" key="4">
    <source>
        <dbReference type="Proteomes" id="UP001595823"/>
    </source>
</evidence>
<dbReference type="CDD" id="cd06259">
    <property type="entry name" value="YdcF-like"/>
    <property type="match status" value="1"/>
</dbReference>
<feature type="region of interest" description="Disordered" evidence="1">
    <location>
        <begin position="233"/>
        <end position="264"/>
    </location>
</feature>
<evidence type="ECO:0000256" key="1">
    <source>
        <dbReference type="SAM" id="MobiDB-lite"/>
    </source>
</evidence>
<dbReference type="InterPro" id="IPR003848">
    <property type="entry name" value="DUF218"/>
</dbReference>
<protein>
    <submittedName>
        <fullName evidence="3">YdcF family protein</fullName>
    </submittedName>
</protein>
<dbReference type="RefSeq" id="WP_380621741.1">
    <property type="nucleotide sequence ID" value="NZ_JBHSDK010000016.1"/>
</dbReference>
<organism evidence="3 4">
    <name type="scientific">Salininema proteolyticum</name>
    <dbReference type="NCBI Taxonomy" id="1607685"/>
    <lineage>
        <taxon>Bacteria</taxon>
        <taxon>Bacillati</taxon>
        <taxon>Actinomycetota</taxon>
        <taxon>Actinomycetes</taxon>
        <taxon>Glycomycetales</taxon>
        <taxon>Glycomycetaceae</taxon>
        <taxon>Salininema</taxon>
    </lineage>
</organism>
<proteinExistence type="predicted"/>
<gene>
    <name evidence="3" type="ORF">ACFPET_13115</name>
</gene>
<dbReference type="EMBL" id="JBHSDK010000016">
    <property type="protein sequence ID" value="MFC4336144.1"/>
    <property type="molecule type" value="Genomic_DNA"/>
</dbReference>
<dbReference type="Gene3D" id="3.40.50.620">
    <property type="entry name" value="HUPs"/>
    <property type="match status" value="1"/>
</dbReference>
<comment type="caution">
    <text evidence="3">The sequence shown here is derived from an EMBL/GenBank/DDBJ whole genome shotgun (WGS) entry which is preliminary data.</text>
</comment>
<keyword evidence="4" id="KW-1185">Reference proteome</keyword>
<reference evidence="4" key="1">
    <citation type="journal article" date="2019" name="Int. J. Syst. Evol. Microbiol.">
        <title>The Global Catalogue of Microorganisms (GCM) 10K type strain sequencing project: providing services to taxonomists for standard genome sequencing and annotation.</title>
        <authorList>
            <consortium name="The Broad Institute Genomics Platform"/>
            <consortium name="The Broad Institute Genome Sequencing Center for Infectious Disease"/>
            <person name="Wu L."/>
            <person name="Ma J."/>
        </authorList>
    </citation>
    <scope>NUCLEOTIDE SEQUENCE [LARGE SCALE GENOMIC DNA]</scope>
    <source>
        <strain evidence="4">IBRC-M 10908</strain>
    </source>
</reference>
<evidence type="ECO:0000313" key="3">
    <source>
        <dbReference type="EMBL" id="MFC4336144.1"/>
    </source>
</evidence>
<dbReference type="InterPro" id="IPR051599">
    <property type="entry name" value="Cell_Envelope_Assoc"/>
</dbReference>
<feature type="compositionally biased region" description="Polar residues" evidence="1">
    <location>
        <begin position="246"/>
        <end position="260"/>
    </location>
</feature>
<dbReference type="PANTHER" id="PTHR30336:SF20">
    <property type="entry name" value="DUF218 DOMAIN-CONTAINING PROTEIN"/>
    <property type="match status" value="1"/>
</dbReference>
<accession>A0ABV8TZB4</accession>
<name>A0ABV8TZB4_9ACTN</name>